<dbReference type="Pfam" id="PF04230">
    <property type="entry name" value="PS_pyruv_trans"/>
    <property type="match status" value="1"/>
</dbReference>
<organism evidence="2 3">
    <name type="scientific">Sphaerimonospora thailandensis</name>
    <dbReference type="NCBI Taxonomy" id="795644"/>
    <lineage>
        <taxon>Bacteria</taxon>
        <taxon>Bacillati</taxon>
        <taxon>Actinomycetota</taxon>
        <taxon>Actinomycetes</taxon>
        <taxon>Streptosporangiales</taxon>
        <taxon>Streptosporangiaceae</taxon>
        <taxon>Sphaerimonospora</taxon>
    </lineage>
</organism>
<keyword evidence="3" id="KW-1185">Reference proteome</keyword>
<name>A0A8J3R7I2_9ACTN</name>
<accession>A0A8J3R7I2</accession>
<dbReference type="InterPro" id="IPR007345">
    <property type="entry name" value="Polysacch_pyruvyl_Trfase"/>
</dbReference>
<evidence type="ECO:0000313" key="3">
    <source>
        <dbReference type="Proteomes" id="UP000610966"/>
    </source>
</evidence>
<dbReference type="Proteomes" id="UP000610966">
    <property type="component" value="Unassembled WGS sequence"/>
</dbReference>
<dbReference type="PANTHER" id="PTHR36836">
    <property type="entry name" value="COLANIC ACID BIOSYNTHESIS PROTEIN WCAK"/>
    <property type="match status" value="1"/>
</dbReference>
<sequence length="401" mass="42373">MNHVLISGVTSCESRGVEALVRSVAAHARFWPCQRTTVLTQTPALDAAAVAGLDTQVQFVADPFVVSRSWAAHRPAESERQLAARRDALLADAALVIGTGGDLHTPDYGVSTRYLRALREAQQRGIPTVLVGQSWGVFDDTAEADALVAVASRCAMLSVREEASREYAVNKLGLADERIRLSSDPAFLLPAAPAEQTAAVLASCGVGPGDAYLCLAPSQGITRHSMLTDDQHLQALLNLVRHLAVECGVPVLLVPHCHDSRPHNDDRILVDRIAALAGHLGVRAVPGALSAPEYKAVLGGATLVVAERLHAAIGALSSGTPAVVVGHSHKFSGVLAHAYGPNVPADAFHLDIHALAEPGAWRPLASLPKEARLRRALTGRLPQMIAAARSDFTALRAALQR</sequence>
<dbReference type="EMBL" id="BOOG01000010">
    <property type="protein sequence ID" value="GIH68787.1"/>
    <property type="molecule type" value="Genomic_DNA"/>
</dbReference>
<gene>
    <name evidence="2" type="ORF">Mth01_10400</name>
</gene>
<dbReference type="PANTHER" id="PTHR36836:SF1">
    <property type="entry name" value="COLANIC ACID BIOSYNTHESIS PROTEIN WCAK"/>
    <property type="match status" value="1"/>
</dbReference>
<comment type="caution">
    <text evidence="2">The sequence shown here is derived from an EMBL/GenBank/DDBJ whole genome shotgun (WGS) entry which is preliminary data.</text>
</comment>
<feature type="domain" description="Polysaccharide pyruvyl transferase" evidence="1">
    <location>
        <begin position="84"/>
        <end position="329"/>
    </location>
</feature>
<evidence type="ECO:0000313" key="2">
    <source>
        <dbReference type="EMBL" id="GIH68787.1"/>
    </source>
</evidence>
<reference evidence="2" key="1">
    <citation type="submission" date="2021-01" db="EMBL/GenBank/DDBJ databases">
        <title>Whole genome shotgun sequence of Sphaerimonospora thailandensis NBRC 107569.</title>
        <authorList>
            <person name="Komaki H."/>
            <person name="Tamura T."/>
        </authorList>
    </citation>
    <scope>NUCLEOTIDE SEQUENCE</scope>
    <source>
        <strain evidence="2">NBRC 107569</strain>
    </source>
</reference>
<evidence type="ECO:0000259" key="1">
    <source>
        <dbReference type="Pfam" id="PF04230"/>
    </source>
</evidence>
<dbReference type="AlphaFoldDB" id="A0A8J3R7I2"/>
<protein>
    <recommendedName>
        <fullName evidence="1">Polysaccharide pyruvyl transferase domain-containing protein</fullName>
    </recommendedName>
</protein>
<proteinExistence type="predicted"/>